<accession>A0A9W4UDT3</accession>
<dbReference type="EMBL" id="CAOQHR010000004">
    <property type="protein sequence ID" value="CAI6334135.1"/>
    <property type="molecule type" value="Genomic_DNA"/>
</dbReference>
<comment type="caution">
    <text evidence="1">The sequence shown here is derived from an EMBL/GenBank/DDBJ whole genome shotgun (WGS) entry which is preliminary data.</text>
</comment>
<protein>
    <submittedName>
        <fullName evidence="1">Uncharacterized protein</fullName>
    </submittedName>
</protein>
<keyword evidence="2" id="KW-1185">Reference proteome</keyword>
<dbReference type="AlphaFoldDB" id="A0A9W4UDT3"/>
<gene>
    <name evidence="1" type="ORF">PDIGIT_LOCUS7189</name>
</gene>
<sequence>MITHAKKAPCSGKRSHIRIIKLEPKPTVDRTRVTGLKQPICSPCGMFIFRNNNTKWTTKFASQGTQTQSRISKS</sequence>
<name>A0A9W4UDT3_9PLEO</name>
<dbReference type="Proteomes" id="UP001152607">
    <property type="component" value="Unassembled WGS sequence"/>
</dbReference>
<proteinExistence type="predicted"/>
<reference evidence="1" key="1">
    <citation type="submission" date="2023-01" db="EMBL/GenBank/DDBJ databases">
        <authorList>
            <person name="Van Ghelder C."/>
            <person name="Rancurel C."/>
        </authorList>
    </citation>
    <scope>NUCLEOTIDE SEQUENCE</scope>
    <source>
        <strain evidence="1">CNCM I-4278</strain>
    </source>
</reference>
<evidence type="ECO:0000313" key="1">
    <source>
        <dbReference type="EMBL" id="CAI6334135.1"/>
    </source>
</evidence>
<organism evidence="1 2">
    <name type="scientific">Periconia digitata</name>
    <dbReference type="NCBI Taxonomy" id="1303443"/>
    <lineage>
        <taxon>Eukaryota</taxon>
        <taxon>Fungi</taxon>
        <taxon>Dikarya</taxon>
        <taxon>Ascomycota</taxon>
        <taxon>Pezizomycotina</taxon>
        <taxon>Dothideomycetes</taxon>
        <taxon>Pleosporomycetidae</taxon>
        <taxon>Pleosporales</taxon>
        <taxon>Massarineae</taxon>
        <taxon>Periconiaceae</taxon>
        <taxon>Periconia</taxon>
    </lineage>
</organism>
<evidence type="ECO:0000313" key="2">
    <source>
        <dbReference type="Proteomes" id="UP001152607"/>
    </source>
</evidence>